<evidence type="ECO:0000256" key="4">
    <source>
        <dbReference type="ARBA" id="ARBA00006633"/>
    </source>
</evidence>
<keyword evidence="10" id="KW-0524">Neurogenesis</keyword>
<reference evidence="19" key="3">
    <citation type="submission" date="2019-08" db="EMBL/GenBank/DDBJ databases">
        <authorList>
            <consortium name="Photinus pyralis genome working group"/>
            <person name="Fallon T.R."/>
            <person name="Sander Lower S.E."/>
            <person name="Weng J.-K."/>
        </authorList>
    </citation>
    <scope>NUCLEOTIDE SEQUENCE</scope>
    <source>
        <strain evidence="19">1611_PpyrPB1</strain>
        <tissue evidence="19">Whole body</tissue>
    </source>
</reference>
<evidence type="ECO:0000256" key="2">
    <source>
        <dbReference type="ARBA" id="ARBA00004484"/>
    </source>
</evidence>
<dbReference type="GO" id="GO:0005634">
    <property type="term" value="C:nucleus"/>
    <property type="evidence" value="ECO:0007669"/>
    <property type="project" value="TreeGrafter"/>
</dbReference>
<dbReference type="PANTHER" id="PTHR10603:SF7">
    <property type="entry name" value="FRAGILE X MESSENGER RIBONUCLEOPROTEIN 1 HOMOLOG"/>
    <property type="match status" value="1"/>
</dbReference>
<protein>
    <recommendedName>
        <fullName evidence="17">Agenet-like domain-containing protein</fullName>
    </recommendedName>
</protein>
<dbReference type="Pfam" id="PF18336">
    <property type="entry name" value="Tudor_FRX1"/>
    <property type="match status" value="1"/>
</dbReference>
<evidence type="ECO:0000259" key="17">
    <source>
        <dbReference type="PROSITE" id="PS51641"/>
    </source>
</evidence>
<evidence type="ECO:0000256" key="6">
    <source>
        <dbReference type="ARBA" id="ARBA00022491"/>
    </source>
</evidence>
<keyword evidence="7" id="KW-0677">Repeat</keyword>
<dbReference type="InterPro" id="IPR040148">
    <property type="entry name" value="FMR1"/>
</dbReference>
<dbReference type="GO" id="GO:0043488">
    <property type="term" value="P:regulation of mRNA stability"/>
    <property type="evidence" value="ECO:0007669"/>
    <property type="project" value="TreeGrafter"/>
</dbReference>
<comment type="similarity">
    <text evidence="4">Belongs to the FMR1 family.</text>
</comment>
<dbReference type="Gene3D" id="3.30.1370.10">
    <property type="entry name" value="K Homology domain, type 1"/>
    <property type="match status" value="2"/>
</dbReference>
<evidence type="ECO:0000256" key="7">
    <source>
        <dbReference type="ARBA" id="ARBA00022737"/>
    </source>
</evidence>
<organism evidence="18">
    <name type="scientific">Photinus pyralis</name>
    <name type="common">Common eastern firefly</name>
    <name type="synonym">Lampyris pyralis</name>
    <dbReference type="NCBI Taxonomy" id="7054"/>
    <lineage>
        <taxon>Eukaryota</taxon>
        <taxon>Metazoa</taxon>
        <taxon>Ecdysozoa</taxon>
        <taxon>Arthropoda</taxon>
        <taxon>Hexapoda</taxon>
        <taxon>Insecta</taxon>
        <taxon>Pterygota</taxon>
        <taxon>Neoptera</taxon>
        <taxon>Endopterygota</taxon>
        <taxon>Coleoptera</taxon>
        <taxon>Polyphaga</taxon>
        <taxon>Elateriformia</taxon>
        <taxon>Elateroidea</taxon>
        <taxon>Lampyridae</taxon>
        <taxon>Lampyrinae</taxon>
        <taxon>Photinus</taxon>
    </lineage>
</organism>
<dbReference type="PANTHER" id="PTHR10603">
    <property type="entry name" value="FRAGILE X MENTAL RETARDATION SYNDROME-RELATED PROTEIN"/>
    <property type="match status" value="1"/>
</dbReference>
<comment type="subcellular location">
    <subcellularLocation>
        <location evidence="3">Cell projection</location>
        <location evidence="3">Neuron projection</location>
    </subcellularLocation>
    <subcellularLocation>
        <location evidence="1">Cytoplasm</location>
        <location evidence="1">Stress granule</location>
    </subcellularLocation>
    <subcellularLocation>
        <location evidence="2">Perikaryon</location>
    </subcellularLocation>
    <subcellularLocation>
        <location evidence="14">Synapse</location>
    </subcellularLocation>
</comment>
<evidence type="ECO:0000256" key="14">
    <source>
        <dbReference type="ARBA" id="ARBA00034103"/>
    </source>
</evidence>
<evidence type="ECO:0000256" key="12">
    <source>
        <dbReference type="ARBA" id="ARBA00023273"/>
    </source>
</evidence>
<dbReference type="EMBL" id="GEZM01065950">
    <property type="protein sequence ID" value="JAV68278.1"/>
    <property type="molecule type" value="Transcribed_RNA"/>
</dbReference>
<feature type="compositionally biased region" description="Basic and acidic residues" evidence="16">
    <location>
        <begin position="473"/>
        <end position="486"/>
    </location>
</feature>
<evidence type="ECO:0000313" key="20">
    <source>
        <dbReference type="Proteomes" id="UP000327044"/>
    </source>
</evidence>
<evidence type="ECO:0000256" key="1">
    <source>
        <dbReference type="ARBA" id="ARBA00004210"/>
    </source>
</evidence>
<dbReference type="GO" id="GO:0045727">
    <property type="term" value="P:positive regulation of translation"/>
    <property type="evidence" value="ECO:0007669"/>
    <property type="project" value="TreeGrafter"/>
</dbReference>
<evidence type="ECO:0000256" key="13">
    <source>
        <dbReference type="ARBA" id="ARBA00023274"/>
    </source>
</evidence>
<dbReference type="GO" id="GO:0048513">
    <property type="term" value="P:animal organ development"/>
    <property type="evidence" value="ECO:0007669"/>
    <property type="project" value="TreeGrafter"/>
</dbReference>
<dbReference type="FunFam" id="3.30.1370.10:FF:000004">
    <property type="entry name" value="Fragile X mental retardation 1, isoform CRA_e"/>
    <property type="match status" value="1"/>
</dbReference>
<dbReference type="SMART" id="SM00322">
    <property type="entry name" value="KH"/>
    <property type="match status" value="2"/>
</dbReference>
<sequence length="561" mass="63341">MEDIFVEVCGENGALYKATVLDVLDDEILVHFEDEWQPDQKFPYSQVRFPPKQEAKVEFVENQEVEVFSRCSSQEAHGWWKCRIKMMKGEFYVLDYLGWDPTYSEIVSTEALRPKNNNPPIDRSMFHKFEIEVPEDVREYAKIENAHKEFQKAIGAGIVNYIPERGVLVVISRYESCRKRASMLQDMHFRNLSQKVLLLKRTEEAARQLESTKLATVGGYSDEFNVREDLMGLAIGAHGANIQQARKVDGITNIELEENSCTFKIYGESDEAVKKARSMLEYSEESLQVPRTLVGKVIGKNGRIIQEIVDKSGVVRVKIEGDNEPQPTIPREEGQVPFVFVGTVDSIMNAKVLLEYHLAHLKEVEQLRQEKLEIDQQLRSIHGSTVGSMQNVSMSRRNDRGYNSDMDGGSRGGRGGGTMRGRGGRGRGGPGRNSDSRYNPGSRHQTPDTSDERIRDLPPRQFGPPRGHQRPGLRRDNRKDDRRRTTDEEDTVLDSQEVSSVDRVNNGHPAGGSGDQQTNIPPMPGTESKQQQPKTRPNKPPPASRRNDPKPKETLVNGTTA</sequence>
<feature type="compositionally biased region" description="Polar residues" evidence="16">
    <location>
        <begin position="385"/>
        <end position="395"/>
    </location>
</feature>
<dbReference type="GO" id="GO:0098793">
    <property type="term" value="C:presynapse"/>
    <property type="evidence" value="ECO:0007669"/>
    <property type="project" value="GOC"/>
</dbReference>
<dbReference type="GO" id="GO:0051028">
    <property type="term" value="P:mRNA transport"/>
    <property type="evidence" value="ECO:0007669"/>
    <property type="project" value="TreeGrafter"/>
</dbReference>
<feature type="domain" description="Agenet-like" evidence="17">
    <location>
        <begin position="6"/>
        <end position="50"/>
    </location>
</feature>
<evidence type="ECO:0000256" key="9">
    <source>
        <dbReference type="ARBA" id="ARBA00022884"/>
    </source>
</evidence>
<dbReference type="PROSITE" id="PS51641">
    <property type="entry name" value="AGENET_LIKE"/>
    <property type="match status" value="2"/>
</dbReference>
<dbReference type="AlphaFoldDB" id="A0A1Y1L636"/>
<dbReference type="CDD" id="cd20402">
    <property type="entry name" value="Tudor_Agenet_FMRP-like_rpt1"/>
    <property type="match status" value="1"/>
</dbReference>
<dbReference type="GO" id="GO:0045182">
    <property type="term" value="F:translation regulator activity"/>
    <property type="evidence" value="ECO:0007669"/>
    <property type="project" value="TreeGrafter"/>
</dbReference>
<reference evidence="18" key="1">
    <citation type="journal article" date="2016" name="Sci. Rep.">
        <title>Molecular characterization of firefly nuptial gifts: a multi-omics approach sheds light on postcopulatory sexual selection.</title>
        <authorList>
            <person name="Al-Wathiqui N."/>
            <person name="Fallon T.R."/>
            <person name="South A."/>
            <person name="Weng J.K."/>
            <person name="Lewis S.M."/>
        </authorList>
    </citation>
    <scope>NUCLEOTIDE SEQUENCE</scope>
</reference>
<feature type="domain" description="Agenet-like" evidence="17">
    <location>
        <begin position="63"/>
        <end position="115"/>
    </location>
</feature>
<feature type="compositionally biased region" description="Gly residues" evidence="16">
    <location>
        <begin position="409"/>
        <end position="431"/>
    </location>
</feature>
<dbReference type="InterPro" id="IPR040472">
    <property type="entry name" value="FMRP_KH0"/>
</dbReference>
<evidence type="ECO:0000313" key="19">
    <source>
        <dbReference type="EMBL" id="KAB0800513.1"/>
    </source>
</evidence>
<dbReference type="Gene3D" id="2.30.30.140">
    <property type="match status" value="2"/>
</dbReference>
<name>A0A1Y1L636_PHOPY</name>
<keyword evidence="12" id="KW-0966">Cell projection</keyword>
<feature type="region of interest" description="Disordered" evidence="16">
    <location>
        <begin position="385"/>
        <end position="561"/>
    </location>
</feature>
<dbReference type="GO" id="GO:0003730">
    <property type="term" value="F:mRNA 3'-UTR binding"/>
    <property type="evidence" value="ECO:0007669"/>
    <property type="project" value="TreeGrafter"/>
</dbReference>
<dbReference type="Pfam" id="PF00013">
    <property type="entry name" value="KH_1"/>
    <property type="match status" value="2"/>
</dbReference>
<reference evidence="19 20" key="2">
    <citation type="journal article" date="2018" name="Elife">
        <title>Firefly genomes illuminate parallel origins of bioluminescence in beetles.</title>
        <authorList>
            <person name="Fallon T.R."/>
            <person name="Lower S.E."/>
            <person name="Chang C.H."/>
            <person name="Bessho-Uehara M."/>
            <person name="Martin G.J."/>
            <person name="Bewick A.J."/>
            <person name="Behringer M."/>
            <person name="Debat H.J."/>
            <person name="Wong I."/>
            <person name="Day J.C."/>
            <person name="Suvorov A."/>
            <person name="Silva C.J."/>
            <person name="Stanger-Hall K.F."/>
            <person name="Hall D.W."/>
            <person name="Schmitz R.J."/>
            <person name="Nelson D.R."/>
            <person name="Lewis S.M."/>
            <person name="Shigenobu S."/>
            <person name="Bybee S.M."/>
            <person name="Larracuente A.M."/>
            <person name="Oba Y."/>
            <person name="Weng J.K."/>
        </authorList>
    </citation>
    <scope>NUCLEOTIDE SEQUENCE [LARGE SCALE GENOMIC DNA]</scope>
    <source>
        <strain evidence="19">1611_PpyrPB1</strain>
        <tissue evidence="19">Whole body</tissue>
    </source>
</reference>
<accession>A0A1Y1L636</accession>
<dbReference type="CDD" id="cd22425">
    <property type="entry name" value="KH_I_FMR1_FXR_rpt1"/>
    <property type="match status" value="1"/>
</dbReference>
<dbReference type="CDD" id="cd22427">
    <property type="entry name" value="KH_I_FMR1_FXR_rpt3"/>
    <property type="match status" value="1"/>
</dbReference>
<feature type="compositionally biased region" description="Polar residues" evidence="16">
    <location>
        <begin position="493"/>
        <end position="503"/>
    </location>
</feature>
<feature type="compositionally biased region" description="Polar residues" evidence="16">
    <location>
        <begin position="436"/>
        <end position="448"/>
    </location>
</feature>
<evidence type="ECO:0000256" key="11">
    <source>
        <dbReference type="ARBA" id="ARBA00023018"/>
    </source>
</evidence>
<keyword evidence="13" id="KW-0687">Ribonucleoprotein</keyword>
<keyword evidence="20" id="KW-1185">Reference proteome</keyword>
<dbReference type="InterPro" id="IPR022034">
    <property type="entry name" value="FMR1-like_C_core"/>
</dbReference>
<evidence type="ECO:0000256" key="15">
    <source>
        <dbReference type="PROSITE-ProRule" id="PRU00117"/>
    </source>
</evidence>
<evidence type="ECO:0000256" key="8">
    <source>
        <dbReference type="ARBA" id="ARBA00022845"/>
    </source>
</evidence>
<dbReference type="EMBL" id="VVIM01000004">
    <property type="protein sequence ID" value="KAB0800513.1"/>
    <property type="molecule type" value="Genomic_DNA"/>
</dbReference>
<dbReference type="InterPro" id="IPR036612">
    <property type="entry name" value="KH_dom_type_1_sf"/>
</dbReference>
<dbReference type="GO" id="GO:0010494">
    <property type="term" value="C:cytoplasmic stress granule"/>
    <property type="evidence" value="ECO:0007669"/>
    <property type="project" value="UniProtKB-SubCell"/>
</dbReference>
<dbReference type="InParanoid" id="A0A1Y1L636"/>
<dbReference type="InterPro" id="IPR004088">
    <property type="entry name" value="KH_dom_type_1"/>
</dbReference>
<keyword evidence="6" id="KW-0678">Repressor</keyword>
<keyword evidence="8" id="KW-0810">Translation regulation</keyword>
<gene>
    <name evidence="19" type="ORF">PPYR_06253</name>
</gene>
<dbReference type="GO" id="GO:0043005">
    <property type="term" value="C:neuron projection"/>
    <property type="evidence" value="ECO:0007669"/>
    <property type="project" value="UniProtKB-SubCell"/>
</dbReference>
<dbReference type="Pfam" id="PF12235">
    <property type="entry name" value="FXMRP1_C_core"/>
    <property type="match status" value="1"/>
</dbReference>
<dbReference type="GO" id="GO:0007399">
    <property type="term" value="P:nervous system development"/>
    <property type="evidence" value="ECO:0007669"/>
    <property type="project" value="UniProtKB-KW"/>
</dbReference>
<dbReference type="GO" id="GO:0099577">
    <property type="term" value="P:regulation of translation at presynapse, modulating synaptic transmission"/>
    <property type="evidence" value="ECO:0007669"/>
    <property type="project" value="TreeGrafter"/>
</dbReference>
<keyword evidence="9 15" id="KW-0694">RNA-binding</keyword>
<keyword evidence="11" id="KW-0770">Synapse</keyword>
<evidence type="ECO:0000256" key="16">
    <source>
        <dbReference type="SAM" id="MobiDB-lite"/>
    </source>
</evidence>
<dbReference type="Pfam" id="PF17904">
    <property type="entry name" value="KH_9"/>
    <property type="match status" value="1"/>
</dbReference>
<dbReference type="FunCoup" id="A0A1Y1L636">
    <property type="interactions" value="654"/>
</dbReference>
<dbReference type="InterPro" id="IPR004087">
    <property type="entry name" value="KH_dom"/>
</dbReference>
<dbReference type="GO" id="GO:0043204">
    <property type="term" value="C:perikaryon"/>
    <property type="evidence" value="ECO:0007669"/>
    <property type="project" value="UniProtKB-SubCell"/>
</dbReference>
<dbReference type="GO" id="GO:0048170">
    <property type="term" value="P:positive regulation of long-term neuronal synaptic plasticity"/>
    <property type="evidence" value="ECO:0007669"/>
    <property type="project" value="TreeGrafter"/>
</dbReference>
<evidence type="ECO:0000256" key="5">
    <source>
        <dbReference type="ARBA" id="ARBA00022490"/>
    </source>
</evidence>
<dbReference type="Proteomes" id="UP000327044">
    <property type="component" value="Unassembled WGS sequence"/>
</dbReference>
<evidence type="ECO:0000256" key="3">
    <source>
        <dbReference type="ARBA" id="ARBA00004487"/>
    </source>
</evidence>
<keyword evidence="5" id="KW-0963">Cytoplasm</keyword>
<dbReference type="FunFam" id="3.30.1370.10:FF:000054">
    <property type="entry name" value="Fragile X mental retardation protein 1"/>
    <property type="match status" value="1"/>
</dbReference>
<dbReference type="SUPFAM" id="SSF54791">
    <property type="entry name" value="Eukaryotic type KH-domain (KH-domain type I)"/>
    <property type="match status" value="2"/>
</dbReference>
<dbReference type="PROSITE" id="PS50084">
    <property type="entry name" value="KH_TYPE_1"/>
    <property type="match status" value="2"/>
</dbReference>
<dbReference type="GO" id="GO:1990904">
    <property type="term" value="C:ribonucleoprotein complex"/>
    <property type="evidence" value="ECO:0007669"/>
    <property type="project" value="UniProtKB-KW"/>
</dbReference>
<evidence type="ECO:0000313" key="18">
    <source>
        <dbReference type="EMBL" id="JAV68278.1"/>
    </source>
</evidence>
<proteinExistence type="inferred from homology"/>
<evidence type="ECO:0000256" key="10">
    <source>
        <dbReference type="ARBA" id="ARBA00022902"/>
    </source>
</evidence>
<dbReference type="InterPro" id="IPR041560">
    <property type="entry name" value="Tudor_FRM1"/>
</dbReference>